<evidence type="ECO:0000256" key="2">
    <source>
        <dbReference type="ARBA" id="ARBA00004429"/>
    </source>
</evidence>
<comment type="similarity">
    <text evidence="4">Belongs to the bacterial solute-binding protein PotD/PotF family.</text>
</comment>
<evidence type="ECO:0000256" key="1">
    <source>
        <dbReference type="ARBA" id="ARBA00004418"/>
    </source>
</evidence>
<feature type="transmembrane region" description="Helical" evidence="16">
    <location>
        <begin position="230"/>
        <end position="253"/>
    </location>
</feature>
<dbReference type="PANTHER" id="PTHR43848:SF5">
    <property type="entry name" value="SPERMIDINE_PUTRESCINE TRANSPORT SYSTEM PERMEASE PROTEIN POTC"/>
    <property type="match status" value="1"/>
</dbReference>
<dbReference type="Pfam" id="PF00528">
    <property type="entry name" value="BPD_transp_1"/>
    <property type="match status" value="1"/>
</dbReference>
<dbReference type="InterPro" id="IPR006059">
    <property type="entry name" value="SBP"/>
</dbReference>
<feature type="transmembrane region" description="Helical" evidence="16">
    <location>
        <begin position="172"/>
        <end position="191"/>
    </location>
</feature>
<dbReference type="InterPro" id="IPR035906">
    <property type="entry name" value="MetI-like_sf"/>
</dbReference>
<reference evidence="18 19" key="1">
    <citation type="submission" date="2018-06" db="EMBL/GenBank/DDBJ databases">
        <authorList>
            <consortium name="Pathogen Informatics"/>
            <person name="Doyle S."/>
        </authorList>
    </citation>
    <scope>NUCLEOTIDE SEQUENCE [LARGE SCALE GENOMIC DNA]</scope>
    <source>
        <strain evidence="18 19">NCTC9637</strain>
    </source>
</reference>
<sequence>MIGRLLRGGFMTAIYAYLYIPIIILIVNSFNRSRFGINWQGFTTDWYSLLMNNDSLLQAAQHSLTMAVLSATFATLIGSLTAVALYRYRFRGKPFVSGMLFVVMMSPDIVMAISLLVLFMLIGVQLGFWSLLFSHITFCLPFVVVTVYSRLKGFDVRMLEAAKDLGASEMTILRKIILPLALPAVAAGWLLSFTLSMDDVVVSSFVTGPGYEILPLKIYSMVKVGVSPEVNALATILLVLSLVMVIASQLIARDKNSGDVKMKKWSRHLLAASALAIGMGAAHADDSKTLYFYNWTEYVPPGLLEQFTKETGIKVIYSTYESNETMYAKLKTYKDGAYDLVVPSTYFVDKMRKEGMLQKIDKSKLTNFSNLDPQMLNKPFDPNNDYSIPYIWGATAIGVNSEAIDPKTITSWADLWKPEYKSSLLLTDDAREVFQMALRKLGYSGNTTDPKEIEAAYNELKKLMPNVAAFNSDNPANPYMEGEVNLGMVWNGSAYVARQAGTPLEVIWPKEGGIFWMDSLSIPANAKNVDGALKLINFLLRPDVAKQVAETIGYPTPNLAARKMLSPAVANDKSLYPDAATIEKGEWQNDVGSASAIYEEYYQKLKAGR</sequence>
<dbReference type="SUPFAM" id="SSF53850">
    <property type="entry name" value="Periplasmic binding protein-like II"/>
    <property type="match status" value="1"/>
</dbReference>
<evidence type="ECO:0000256" key="7">
    <source>
        <dbReference type="ARBA" id="ARBA00022519"/>
    </source>
</evidence>
<feature type="transmembrane region" description="Helical" evidence="16">
    <location>
        <begin position="12"/>
        <end position="30"/>
    </location>
</feature>
<evidence type="ECO:0000256" key="4">
    <source>
        <dbReference type="ARBA" id="ARBA00007173"/>
    </source>
</evidence>
<dbReference type="GO" id="GO:0019808">
    <property type="term" value="F:polyamine binding"/>
    <property type="evidence" value="ECO:0007669"/>
    <property type="project" value="InterPro"/>
</dbReference>
<dbReference type="Proteomes" id="UP000255099">
    <property type="component" value="Unassembled WGS sequence"/>
</dbReference>
<feature type="transmembrane region" description="Helical" evidence="16">
    <location>
        <begin position="265"/>
        <end position="284"/>
    </location>
</feature>
<dbReference type="EMBL" id="UGLB01000003">
    <property type="protein sequence ID" value="STT49325.1"/>
    <property type="molecule type" value="Genomic_DNA"/>
</dbReference>
<evidence type="ECO:0000256" key="5">
    <source>
        <dbReference type="ARBA" id="ARBA00022448"/>
    </source>
</evidence>
<keyword evidence="5 16" id="KW-0813">Transport</keyword>
<evidence type="ECO:0000256" key="12">
    <source>
        <dbReference type="ARBA" id="ARBA00023136"/>
    </source>
</evidence>
<organism evidence="18 19">
    <name type="scientific">Klebsiella pneumoniae</name>
    <dbReference type="NCBI Taxonomy" id="573"/>
    <lineage>
        <taxon>Bacteria</taxon>
        <taxon>Pseudomonadati</taxon>
        <taxon>Pseudomonadota</taxon>
        <taxon>Gammaproteobacteria</taxon>
        <taxon>Enterobacterales</taxon>
        <taxon>Enterobacteriaceae</taxon>
        <taxon>Klebsiella/Raoultella group</taxon>
        <taxon>Klebsiella</taxon>
        <taxon>Klebsiella pneumoniae complex</taxon>
    </lineage>
</organism>
<keyword evidence="12 16" id="KW-0472">Membrane</keyword>
<dbReference type="GO" id="GO:0005886">
    <property type="term" value="C:plasma membrane"/>
    <property type="evidence" value="ECO:0007669"/>
    <property type="project" value="UniProtKB-SubCell"/>
</dbReference>
<accession>A0A377W629</accession>
<dbReference type="GO" id="GO:0055085">
    <property type="term" value="P:transmembrane transport"/>
    <property type="evidence" value="ECO:0007669"/>
    <property type="project" value="InterPro"/>
</dbReference>
<evidence type="ECO:0000256" key="9">
    <source>
        <dbReference type="ARBA" id="ARBA00022729"/>
    </source>
</evidence>
<dbReference type="SUPFAM" id="SSF161098">
    <property type="entry name" value="MetI-like"/>
    <property type="match status" value="1"/>
</dbReference>
<dbReference type="GO" id="GO:0030288">
    <property type="term" value="C:outer membrane-bounded periplasmic space"/>
    <property type="evidence" value="ECO:0007669"/>
    <property type="project" value="UniProtKB-ARBA"/>
</dbReference>
<dbReference type="CDD" id="cd06261">
    <property type="entry name" value="TM_PBP2"/>
    <property type="match status" value="1"/>
</dbReference>
<dbReference type="InterPro" id="IPR051789">
    <property type="entry name" value="Bact_Polyamine_Transport"/>
</dbReference>
<dbReference type="InterPro" id="IPR001188">
    <property type="entry name" value="Sperm_putr-bd"/>
</dbReference>
<name>A0A377W629_KLEPN</name>
<evidence type="ECO:0000256" key="15">
    <source>
        <dbReference type="ARBA" id="ARBA00069029"/>
    </source>
</evidence>
<keyword evidence="11 16" id="KW-1133">Transmembrane helix</keyword>
<evidence type="ECO:0000256" key="11">
    <source>
        <dbReference type="ARBA" id="ARBA00022989"/>
    </source>
</evidence>
<evidence type="ECO:0000313" key="18">
    <source>
        <dbReference type="EMBL" id="STT49325.1"/>
    </source>
</evidence>
<evidence type="ECO:0000256" key="8">
    <source>
        <dbReference type="ARBA" id="ARBA00022692"/>
    </source>
</evidence>
<dbReference type="GO" id="GO:0015846">
    <property type="term" value="P:polyamine transport"/>
    <property type="evidence" value="ECO:0007669"/>
    <property type="project" value="InterPro"/>
</dbReference>
<evidence type="ECO:0000313" key="19">
    <source>
        <dbReference type="Proteomes" id="UP000255099"/>
    </source>
</evidence>
<dbReference type="FunFam" id="3.40.190.10:FF:000062">
    <property type="entry name" value="Putrescine-binding periplasmic protein"/>
    <property type="match status" value="1"/>
</dbReference>
<feature type="transmembrane region" description="Helical" evidence="16">
    <location>
        <begin position="98"/>
        <end position="122"/>
    </location>
</feature>
<dbReference type="CDD" id="cd13660">
    <property type="entry name" value="PBP2_PotD"/>
    <property type="match status" value="1"/>
</dbReference>
<evidence type="ECO:0000256" key="3">
    <source>
        <dbReference type="ARBA" id="ARBA00007069"/>
    </source>
</evidence>
<gene>
    <name evidence="18" type="primary">potD</name>
    <name evidence="18" type="ORF">NCTC9637_04280</name>
</gene>
<evidence type="ECO:0000256" key="10">
    <source>
        <dbReference type="ARBA" id="ARBA00022764"/>
    </source>
</evidence>
<proteinExistence type="inferred from homology"/>
<comment type="subcellular location">
    <subcellularLocation>
        <location evidence="2">Cell inner membrane</location>
        <topology evidence="2">Multi-pass membrane protein</topology>
    </subcellularLocation>
    <subcellularLocation>
        <location evidence="16">Cell membrane</location>
        <topology evidence="16">Multi-pass membrane protein</topology>
    </subcellularLocation>
    <subcellularLocation>
        <location evidence="1">Periplasm</location>
    </subcellularLocation>
</comment>
<dbReference type="PRINTS" id="PR00909">
    <property type="entry name" value="SPERMDNBNDNG"/>
</dbReference>
<dbReference type="Gene3D" id="1.10.3720.10">
    <property type="entry name" value="MetI-like"/>
    <property type="match status" value="1"/>
</dbReference>
<keyword evidence="7" id="KW-0997">Cell inner membrane</keyword>
<evidence type="ECO:0000259" key="17">
    <source>
        <dbReference type="PROSITE" id="PS50928"/>
    </source>
</evidence>
<dbReference type="NCBIfam" id="NF007047">
    <property type="entry name" value="PRK09500.1"/>
    <property type="match status" value="1"/>
</dbReference>
<dbReference type="FunFam" id="1.10.3720.10:FF:000013">
    <property type="entry name" value="Spermidine/putrescine ABC transporter permease PotC"/>
    <property type="match status" value="1"/>
</dbReference>
<dbReference type="InterPro" id="IPR000515">
    <property type="entry name" value="MetI-like"/>
</dbReference>
<dbReference type="AlphaFoldDB" id="A0A377W629"/>
<evidence type="ECO:0000256" key="16">
    <source>
        <dbReference type="RuleBase" id="RU363032"/>
    </source>
</evidence>
<feature type="transmembrane region" description="Helical" evidence="16">
    <location>
        <begin position="128"/>
        <end position="151"/>
    </location>
</feature>
<keyword evidence="8 16" id="KW-0812">Transmembrane</keyword>
<comment type="function">
    <text evidence="14">Required for the activity of the bacterial periplasmic transport system of putrescine and spermidine. Polyamine binding protein.</text>
</comment>
<feature type="transmembrane region" description="Helical" evidence="16">
    <location>
        <begin position="64"/>
        <end position="86"/>
    </location>
</feature>
<keyword evidence="9" id="KW-0732">Signal</keyword>
<dbReference type="NCBIfam" id="NF007048">
    <property type="entry name" value="PRK09501.1"/>
    <property type="match status" value="1"/>
</dbReference>
<dbReference type="PROSITE" id="PS50928">
    <property type="entry name" value="ABC_TM1"/>
    <property type="match status" value="1"/>
</dbReference>
<protein>
    <recommendedName>
        <fullName evidence="13">Spermidine/putrescine transport system permease protein PotC</fullName>
    </recommendedName>
    <alternativeName>
        <fullName evidence="15">Spermidine/putrescine-binding periplasmic protein</fullName>
    </alternativeName>
</protein>
<keyword evidence="10" id="KW-0574">Periplasm</keyword>
<comment type="similarity">
    <text evidence="3">Belongs to the binding-protein-dependent transport system permease family. CysTW subfamily.</text>
</comment>
<dbReference type="Gene3D" id="3.40.190.10">
    <property type="entry name" value="Periplasmic binding protein-like II"/>
    <property type="match status" value="2"/>
</dbReference>
<evidence type="ECO:0000256" key="6">
    <source>
        <dbReference type="ARBA" id="ARBA00022475"/>
    </source>
</evidence>
<evidence type="ECO:0000256" key="13">
    <source>
        <dbReference type="ARBA" id="ARBA00039580"/>
    </source>
</evidence>
<keyword evidence="6" id="KW-1003">Cell membrane</keyword>
<dbReference type="PANTHER" id="PTHR43848">
    <property type="entry name" value="PUTRESCINE TRANSPORT SYSTEM PERMEASE PROTEIN POTI"/>
    <property type="match status" value="1"/>
</dbReference>
<evidence type="ECO:0000256" key="14">
    <source>
        <dbReference type="ARBA" id="ARBA00056738"/>
    </source>
</evidence>
<feature type="domain" description="ABC transmembrane type-1" evidence="17">
    <location>
        <begin position="60"/>
        <end position="248"/>
    </location>
</feature>
<dbReference type="Pfam" id="PF13416">
    <property type="entry name" value="SBP_bac_8"/>
    <property type="match status" value="1"/>
</dbReference>